<accession>I3S2H2</accession>
<dbReference type="EMBL" id="BT134669">
    <property type="protein sequence ID" value="AFK34464.1"/>
    <property type="molecule type" value="mRNA"/>
</dbReference>
<organism evidence="1">
    <name type="scientific">Lotus japonicus</name>
    <name type="common">Lotus corniculatus var. japonicus</name>
    <dbReference type="NCBI Taxonomy" id="34305"/>
    <lineage>
        <taxon>Eukaryota</taxon>
        <taxon>Viridiplantae</taxon>
        <taxon>Streptophyta</taxon>
        <taxon>Embryophyta</taxon>
        <taxon>Tracheophyta</taxon>
        <taxon>Spermatophyta</taxon>
        <taxon>Magnoliopsida</taxon>
        <taxon>eudicotyledons</taxon>
        <taxon>Gunneridae</taxon>
        <taxon>Pentapetalae</taxon>
        <taxon>rosids</taxon>
        <taxon>fabids</taxon>
        <taxon>Fabales</taxon>
        <taxon>Fabaceae</taxon>
        <taxon>Papilionoideae</taxon>
        <taxon>50 kb inversion clade</taxon>
        <taxon>NPAAA clade</taxon>
        <taxon>Hologalegina</taxon>
        <taxon>robinioid clade</taxon>
        <taxon>Loteae</taxon>
        <taxon>Lotus</taxon>
    </lineage>
</organism>
<sequence length="31" mass="3400">MPSTPEGTLRLRKGYMPSIYSAAFVVCFSSC</sequence>
<protein>
    <submittedName>
        <fullName evidence="1">Uncharacterized protein</fullName>
    </submittedName>
</protein>
<dbReference type="AlphaFoldDB" id="I3S2H2"/>
<name>I3S2H2_LOTJA</name>
<evidence type="ECO:0000313" key="1">
    <source>
        <dbReference type="EMBL" id="AFK34464.1"/>
    </source>
</evidence>
<reference evidence="1" key="1">
    <citation type="submission" date="2012-05" db="EMBL/GenBank/DDBJ databases">
        <authorList>
            <person name="Krishnakumar V."/>
            <person name="Cheung F."/>
            <person name="Xiao Y."/>
            <person name="Chan A."/>
            <person name="Moskal W.A."/>
            <person name="Town C.D."/>
        </authorList>
    </citation>
    <scope>NUCLEOTIDE SEQUENCE</scope>
</reference>
<proteinExistence type="evidence at transcript level"/>